<dbReference type="PIRSF" id="PIRSF000332">
    <property type="entry name" value="FMO"/>
    <property type="match status" value="1"/>
</dbReference>
<dbReference type="PRINTS" id="PR00370">
    <property type="entry name" value="FMOXYGENASE"/>
</dbReference>
<evidence type="ECO:0000256" key="13">
    <source>
        <dbReference type="ARBA" id="ARBA00023136"/>
    </source>
</evidence>
<dbReference type="InterPro" id="IPR000960">
    <property type="entry name" value="Flavin_mOase"/>
</dbReference>
<evidence type="ECO:0000256" key="7">
    <source>
        <dbReference type="ARBA" id="ARBA00022824"/>
    </source>
</evidence>
<evidence type="ECO:0000256" key="5">
    <source>
        <dbReference type="ARBA" id="ARBA00022630"/>
    </source>
</evidence>
<evidence type="ECO:0000256" key="1">
    <source>
        <dbReference type="ARBA" id="ARBA00001974"/>
    </source>
</evidence>
<comment type="cofactor">
    <cofactor evidence="1">
        <name>FAD</name>
        <dbReference type="ChEBI" id="CHEBI:57692"/>
    </cofactor>
</comment>
<feature type="region of interest" description="Disordered" evidence="14">
    <location>
        <begin position="436"/>
        <end position="460"/>
    </location>
</feature>
<name>A0A561TU46_9ACTN</name>
<dbReference type="PANTHER" id="PTHR23023">
    <property type="entry name" value="DIMETHYLANILINE MONOOXYGENASE"/>
    <property type="match status" value="1"/>
</dbReference>
<keyword evidence="11" id="KW-0560">Oxidoreductase</keyword>
<evidence type="ECO:0000256" key="3">
    <source>
        <dbReference type="ARBA" id="ARBA00009183"/>
    </source>
</evidence>
<organism evidence="15 16">
    <name type="scientific">Streptomyces brevispora</name>
    <dbReference type="NCBI Taxonomy" id="887462"/>
    <lineage>
        <taxon>Bacteria</taxon>
        <taxon>Bacillati</taxon>
        <taxon>Actinomycetota</taxon>
        <taxon>Actinomycetes</taxon>
        <taxon>Kitasatosporales</taxon>
        <taxon>Streptomycetaceae</taxon>
        <taxon>Streptomyces</taxon>
    </lineage>
</organism>
<dbReference type="InterPro" id="IPR036188">
    <property type="entry name" value="FAD/NAD-bd_sf"/>
</dbReference>
<keyword evidence="5" id="KW-0285">Flavoprotein</keyword>
<reference evidence="15 16" key="1">
    <citation type="submission" date="2019-06" db="EMBL/GenBank/DDBJ databases">
        <title>Sequencing the genomes of 1000 actinobacteria strains.</title>
        <authorList>
            <person name="Klenk H.-P."/>
        </authorList>
    </citation>
    <scope>NUCLEOTIDE SEQUENCE [LARGE SCALE GENOMIC DNA]</scope>
    <source>
        <strain evidence="15 16">DSM 42059</strain>
    </source>
</reference>
<keyword evidence="6" id="KW-0812">Transmembrane</keyword>
<dbReference type="Proteomes" id="UP000318186">
    <property type="component" value="Unassembled WGS sequence"/>
</dbReference>
<evidence type="ECO:0000256" key="10">
    <source>
        <dbReference type="ARBA" id="ARBA00022989"/>
    </source>
</evidence>
<dbReference type="Gene3D" id="3.50.50.60">
    <property type="entry name" value="FAD/NAD(P)-binding domain"/>
    <property type="match status" value="1"/>
</dbReference>
<dbReference type="AlphaFoldDB" id="A0A561TU46"/>
<dbReference type="GO" id="GO:0050661">
    <property type="term" value="F:NADP binding"/>
    <property type="evidence" value="ECO:0007669"/>
    <property type="project" value="InterPro"/>
</dbReference>
<gene>
    <name evidence="15" type="ORF">FHX80_1364</name>
</gene>
<comment type="similarity">
    <text evidence="3">Belongs to the FMO family.</text>
</comment>
<keyword evidence="12" id="KW-0503">Monooxygenase</keyword>
<dbReference type="FunFam" id="3.50.50.60:FF:000159">
    <property type="entry name" value="Dimethylaniline monooxygenase [N-oxide-forming]"/>
    <property type="match status" value="1"/>
</dbReference>
<dbReference type="Pfam" id="PF00743">
    <property type="entry name" value="FMO-like"/>
    <property type="match status" value="1"/>
</dbReference>
<evidence type="ECO:0000256" key="8">
    <source>
        <dbReference type="ARBA" id="ARBA00022827"/>
    </source>
</evidence>
<evidence type="ECO:0000256" key="14">
    <source>
        <dbReference type="SAM" id="MobiDB-lite"/>
    </source>
</evidence>
<evidence type="ECO:0000256" key="6">
    <source>
        <dbReference type="ARBA" id="ARBA00022692"/>
    </source>
</evidence>
<comment type="similarity">
    <text evidence="4">Belongs to the FAD-binding monooxygenase family.</text>
</comment>
<dbReference type="EMBL" id="VIWW01000003">
    <property type="protein sequence ID" value="TWF90649.1"/>
    <property type="molecule type" value="Genomic_DNA"/>
</dbReference>
<evidence type="ECO:0000256" key="9">
    <source>
        <dbReference type="ARBA" id="ARBA00022857"/>
    </source>
</evidence>
<evidence type="ECO:0000256" key="12">
    <source>
        <dbReference type="ARBA" id="ARBA00023033"/>
    </source>
</evidence>
<evidence type="ECO:0000256" key="11">
    <source>
        <dbReference type="ARBA" id="ARBA00023002"/>
    </source>
</evidence>
<feature type="compositionally biased region" description="Low complexity" evidence="14">
    <location>
        <begin position="449"/>
        <end position="460"/>
    </location>
</feature>
<evidence type="ECO:0000313" key="15">
    <source>
        <dbReference type="EMBL" id="TWF90649.1"/>
    </source>
</evidence>
<dbReference type="SUPFAM" id="SSF51905">
    <property type="entry name" value="FAD/NAD(P)-binding domain"/>
    <property type="match status" value="2"/>
</dbReference>
<dbReference type="InterPro" id="IPR050346">
    <property type="entry name" value="FMO-like"/>
</dbReference>
<comment type="caution">
    <text evidence="15">The sequence shown here is derived from an EMBL/GenBank/DDBJ whole genome shotgun (WGS) entry which is preliminary data.</text>
</comment>
<dbReference type="InterPro" id="IPR020946">
    <property type="entry name" value="Flavin_mOase-like"/>
</dbReference>
<evidence type="ECO:0000313" key="16">
    <source>
        <dbReference type="Proteomes" id="UP000318186"/>
    </source>
</evidence>
<dbReference type="GO" id="GO:0050660">
    <property type="term" value="F:flavin adenine dinucleotide binding"/>
    <property type="evidence" value="ECO:0007669"/>
    <property type="project" value="InterPro"/>
</dbReference>
<keyword evidence="13" id="KW-0472">Membrane</keyword>
<accession>A0A561TU46</accession>
<comment type="subcellular location">
    <subcellularLocation>
        <location evidence="2">Endoplasmic reticulum membrane</location>
        <topology evidence="2">Single-pass membrane protein</topology>
    </subcellularLocation>
</comment>
<keyword evidence="7" id="KW-0256">Endoplasmic reticulum</keyword>
<sequence>MRRTCVIGAGPSGLAASKVLASRNVPFDCFEAGSGIGGLWRYGNDNGMSGVYASLHANISKESMSFSSLAMPETYPVFPHHSKVLAYLEDYAASFGLHRHIAFGTEVTSVRPLDDGGWEVGRRRRGDTAATVKTRRYTEVVVANGHHWNPRLPDPAVPGAEGFEGSVLHSHDYRSPESYTGRRVLVIGMGNSACEIAAEISRTAARTFLSARDATHVFPKMLLGRPADHLVWSPLSRLPRFLKGPAMALLLRLTRGAPAHYGLPEPVRGPLAAHPSTSDELLVQLARGAVTPKPGVSSFGRDTAAFTDGSREPVDAVVYATGYSLSFPFLDPSVFAARDGRTELYLRTVPPRLPGLYFMGLAQPAGAAFPLLEPQAEWVADLITGAVALPSPQDMARAISREWRRHERTYVSTYRHGIEIDVRSYQRALRRELRAGRRRARGAVPPPSAVAGSAPAIEAL</sequence>
<keyword evidence="8" id="KW-0274">FAD</keyword>
<keyword evidence="9" id="KW-0521">NADP</keyword>
<evidence type="ECO:0000256" key="2">
    <source>
        <dbReference type="ARBA" id="ARBA00004389"/>
    </source>
</evidence>
<dbReference type="GO" id="GO:0004499">
    <property type="term" value="F:N,N-dimethylaniline monooxygenase activity"/>
    <property type="evidence" value="ECO:0007669"/>
    <property type="project" value="InterPro"/>
</dbReference>
<protein>
    <submittedName>
        <fullName evidence="15">Cation diffusion facilitator CzcD-associated flavoprotein CzcO</fullName>
    </submittedName>
</protein>
<proteinExistence type="inferred from homology"/>
<keyword evidence="10" id="KW-1133">Transmembrane helix</keyword>
<dbReference type="OrthoDB" id="5168853at2"/>
<evidence type="ECO:0000256" key="4">
    <source>
        <dbReference type="ARBA" id="ARBA00010139"/>
    </source>
</evidence>